<evidence type="ECO:0000259" key="4">
    <source>
        <dbReference type="PROSITE" id="PS50011"/>
    </source>
</evidence>
<dbReference type="OrthoDB" id="445233at2759"/>
<dbReference type="PANTHER" id="PTHR44329">
    <property type="entry name" value="SERINE/THREONINE-PROTEIN KINASE TNNI3K-RELATED"/>
    <property type="match status" value="1"/>
</dbReference>
<organism evidence="5 6">
    <name type="scientific">Polarella glacialis</name>
    <name type="common">Dinoflagellate</name>
    <dbReference type="NCBI Taxonomy" id="89957"/>
    <lineage>
        <taxon>Eukaryota</taxon>
        <taxon>Sar</taxon>
        <taxon>Alveolata</taxon>
        <taxon>Dinophyceae</taxon>
        <taxon>Suessiales</taxon>
        <taxon>Suessiaceae</taxon>
        <taxon>Polarella</taxon>
    </lineage>
</organism>
<reference evidence="5" key="1">
    <citation type="submission" date="2021-02" db="EMBL/GenBank/DDBJ databases">
        <authorList>
            <person name="Dougan E. K."/>
            <person name="Rhodes N."/>
            <person name="Thang M."/>
            <person name="Chan C."/>
        </authorList>
    </citation>
    <scope>NUCLEOTIDE SEQUENCE</scope>
</reference>
<dbReference type="InterPro" id="IPR051681">
    <property type="entry name" value="Ser/Thr_Kinases-Pseudokinases"/>
</dbReference>
<sequence>MATTAIIFGRSHTDAMLSLQLRSMALIAQREHWLLNADHLECYDPGSSGLLGQGSFGLVFRGEYLGVPVAVKVPKLADCRGIAALANELRVFRRHPYIVAFYGALVAEDDADLVLVEVEELVDGPSLWDFVLKSSSPLDAGTKRNILLCICNALVYLHDQEPTVVHGDLGASNVIVQKFTWQPKLIDFGLSRIRGQKAPMGGTSRWAAPEVVLGGALPDPSADVFSFGRLAYFVVSGQEPLEGLGHGDILHLAQQGSLPDLCWADTSSTKALALQHECQVLCRKSLVFNCNRRAKSVELAEELEAWPEPGHVRHSRRVASDAIHAAEAASGLPTMSSPKGWIEGAGGQSYFRAGAELAESAEHVTLTSVVQLAESLRGDCDPMILGDTQNGLTTLSYLEYQFVMLCLACAMCISLGVVELLLKRFQLLPMLFPGVFHIREKHFFFFDMEVRDVRIGKALRWEAMMLTRVTFCVVLSYLWEHCVIQTTQRVGNEFPVSECLEGFDCFASELAYTTIFNRDHTPVDCKHPPPDMKNFFSQKVVVSCVSFVPPEASKWFMHLAIAHSMVMLTQKAFGLLVWACGNSRWMHRVVAFASFATFTGFIGLFFSGVMTQFVSSWVAFVMSLSVSVFFYIVWKSGKIFQDLWLAESRALQTSIEMNLSLALADLQQRTQGGMSAECEAQTPRADNAPQADTSSGMKSFRTRAANAVLGSIPRGILRGSHSTIKEDGHSKDGVAPPAPTALVLVPEGPTAGP</sequence>
<accession>A0A813GPV1</accession>
<dbReference type="Proteomes" id="UP000654075">
    <property type="component" value="Unassembled WGS sequence"/>
</dbReference>
<keyword evidence="3" id="KW-0472">Membrane</keyword>
<dbReference type="Gene3D" id="3.30.200.20">
    <property type="entry name" value="Phosphorylase Kinase, domain 1"/>
    <property type="match status" value="1"/>
</dbReference>
<keyword evidence="3" id="KW-1133">Transmembrane helix</keyword>
<comment type="caution">
    <text evidence="5">The sequence shown here is derived from an EMBL/GenBank/DDBJ whole genome shotgun (WGS) entry which is preliminary data.</text>
</comment>
<dbReference type="InterPro" id="IPR011009">
    <property type="entry name" value="Kinase-like_dom_sf"/>
</dbReference>
<dbReference type="EMBL" id="CAJNNV010028909">
    <property type="protein sequence ID" value="CAE8626119.1"/>
    <property type="molecule type" value="Genomic_DNA"/>
</dbReference>
<dbReference type="Gene3D" id="1.10.510.10">
    <property type="entry name" value="Transferase(Phosphotransferase) domain 1"/>
    <property type="match status" value="1"/>
</dbReference>
<dbReference type="Pfam" id="PF00069">
    <property type="entry name" value="Pkinase"/>
    <property type="match status" value="1"/>
</dbReference>
<gene>
    <name evidence="5" type="ORF">PGLA1383_LOCUS43084</name>
</gene>
<keyword evidence="1" id="KW-0067">ATP-binding</keyword>
<dbReference type="SUPFAM" id="SSF56112">
    <property type="entry name" value="Protein kinase-like (PK-like)"/>
    <property type="match status" value="1"/>
</dbReference>
<dbReference type="AlphaFoldDB" id="A0A813GPV1"/>
<feature type="transmembrane region" description="Helical" evidence="3">
    <location>
        <begin position="614"/>
        <end position="634"/>
    </location>
</feature>
<evidence type="ECO:0000256" key="2">
    <source>
        <dbReference type="SAM" id="MobiDB-lite"/>
    </source>
</evidence>
<feature type="binding site" evidence="1">
    <location>
        <position position="72"/>
    </location>
    <ligand>
        <name>ATP</name>
        <dbReference type="ChEBI" id="CHEBI:30616"/>
    </ligand>
</feature>
<proteinExistence type="predicted"/>
<keyword evidence="6" id="KW-1185">Reference proteome</keyword>
<dbReference type="GO" id="GO:0005524">
    <property type="term" value="F:ATP binding"/>
    <property type="evidence" value="ECO:0007669"/>
    <property type="project" value="UniProtKB-UniRule"/>
</dbReference>
<feature type="compositionally biased region" description="Basic and acidic residues" evidence="2">
    <location>
        <begin position="723"/>
        <end position="732"/>
    </location>
</feature>
<dbReference type="PROSITE" id="PS00107">
    <property type="entry name" value="PROTEIN_KINASE_ATP"/>
    <property type="match status" value="1"/>
</dbReference>
<name>A0A813GPV1_POLGL</name>
<evidence type="ECO:0000313" key="5">
    <source>
        <dbReference type="EMBL" id="CAE8626119.1"/>
    </source>
</evidence>
<dbReference type="InterPro" id="IPR017441">
    <property type="entry name" value="Protein_kinase_ATP_BS"/>
</dbReference>
<dbReference type="PROSITE" id="PS50011">
    <property type="entry name" value="PROTEIN_KINASE_DOM"/>
    <property type="match status" value="1"/>
</dbReference>
<evidence type="ECO:0000256" key="1">
    <source>
        <dbReference type="PROSITE-ProRule" id="PRU10141"/>
    </source>
</evidence>
<feature type="transmembrane region" description="Helical" evidence="3">
    <location>
        <begin position="589"/>
        <end position="608"/>
    </location>
</feature>
<feature type="region of interest" description="Disordered" evidence="2">
    <location>
        <begin position="720"/>
        <end position="753"/>
    </location>
</feature>
<feature type="transmembrane region" description="Helical" evidence="3">
    <location>
        <begin position="402"/>
        <end position="422"/>
    </location>
</feature>
<keyword evidence="1" id="KW-0547">Nucleotide-binding</keyword>
<protein>
    <recommendedName>
        <fullName evidence="4">Protein kinase domain-containing protein</fullName>
    </recommendedName>
</protein>
<feature type="region of interest" description="Disordered" evidence="2">
    <location>
        <begin position="674"/>
        <end position="697"/>
    </location>
</feature>
<evidence type="ECO:0000256" key="3">
    <source>
        <dbReference type="SAM" id="Phobius"/>
    </source>
</evidence>
<evidence type="ECO:0000313" key="6">
    <source>
        <dbReference type="Proteomes" id="UP000654075"/>
    </source>
</evidence>
<dbReference type="GO" id="GO:0004674">
    <property type="term" value="F:protein serine/threonine kinase activity"/>
    <property type="evidence" value="ECO:0007669"/>
    <property type="project" value="TreeGrafter"/>
</dbReference>
<keyword evidence="3" id="KW-0812">Transmembrane</keyword>
<dbReference type="InterPro" id="IPR000719">
    <property type="entry name" value="Prot_kinase_dom"/>
</dbReference>
<feature type="domain" description="Protein kinase" evidence="4">
    <location>
        <begin position="45"/>
        <end position="307"/>
    </location>
</feature>